<feature type="chain" id="PRO_5043808330" evidence="1">
    <location>
        <begin position="20"/>
        <end position="122"/>
    </location>
</feature>
<evidence type="ECO:0000313" key="3">
    <source>
        <dbReference type="Proteomes" id="UP000018211"/>
    </source>
</evidence>
<proteinExistence type="predicted"/>
<accession>A0AAV2VNF4</accession>
<evidence type="ECO:0000313" key="2">
    <source>
        <dbReference type="EMBL" id="CCO45971.1"/>
    </source>
</evidence>
<name>A0AAV2VNF4_9VIBR</name>
<dbReference type="Proteomes" id="UP000018211">
    <property type="component" value="Unassembled WGS sequence"/>
</dbReference>
<reference evidence="2 3" key="1">
    <citation type="journal article" date="2013" name="ISME J.">
        <title>Comparative genomics of pathogenic lineages of Vibrio nigripulchritudo identifies virulence-associated traits.</title>
        <authorList>
            <person name="Goudenege D."/>
            <person name="Labreuche Y."/>
            <person name="Krin E."/>
            <person name="Ansquer D."/>
            <person name="Mangenot S."/>
            <person name="Calteau A."/>
            <person name="Medigue C."/>
            <person name="Mazel D."/>
            <person name="Polz M.F."/>
            <person name="Le Roux F."/>
        </authorList>
    </citation>
    <scope>NUCLEOTIDE SEQUENCE [LARGE SCALE GENOMIC DNA]</scope>
    <source>
        <strain evidence="2 3">SOn1</strain>
    </source>
</reference>
<sequence length="122" mass="13454">MRKVFAAVVLSTMCFPAFANFDYKLCITLDEGARNHYFEAFLESNEWGAAVSGECKYLGRITPKSDGQVIIESNLTCQNNGQPVTTELPVYTLDKRGGEANMAFQGAQGESWRYAVALTSPK</sequence>
<feature type="signal peptide" evidence="1">
    <location>
        <begin position="1"/>
        <end position="19"/>
    </location>
</feature>
<organism evidence="2 3">
    <name type="scientific">Vibrio nigripulchritudo SOn1</name>
    <dbReference type="NCBI Taxonomy" id="1238450"/>
    <lineage>
        <taxon>Bacteria</taxon>
        <taxon>Pseudomonadati</taxon>
        <taxon>Pseudomonadota</taxon>
        <taxon>Gammaproteobacteria</taxon>
        <taxon>Vibrionales</taxon>
        <taxon>Vibrionaceae</taxon>
        <taxon>Vibrio</taxon>
    </lineage>
</organism>
<dbReference type="RefSeq" id="WP_022549861.1">
    <property type="nucleotide sequence ID" value="NZ_LK391965.1"/>
</dbReference>
<gene>
    <name evidence="2" type="ORF">VIBNISOn1_1610096</name>
</gene>
<dbReference type="AlphaFoldDB" id="A0AAV2VNF4"/>
<evidence type="ECO:0000256" key="1">
    <source>
        <dbReference type="SAM" id="SignalP"/>
    </source>
</evidence>
<comment type="caution">
    <text evidence="2">The sequence shown here is derived from an EMBL/GenBank/DDBJ whole genome shotgun (WGS) entry which is preliminary data.</text>
</comment>
<dbReference type="EMBL" id="CAOF01000070">
    <property type="protein sequence ID" value="CCO45971.1"/>
    <property type="molecule type" value="Genomic_DNA"/>
</dbReference>
<protein>
    <submittedName>
        <fullName evidence="2">Uncharacterized protein</fullName>
    </submittedName>
</protein>
<keyword evidence="1" id="KW-0732">Signal</keyword>